<feature type="region of interest" description="Disordered" evidence="10">
    <location>
        <begin position="774"/>
        <end position="822"/>
    </location>
</feature>
<dbReference type="GO" id="GO:0007172">
    <property type="term" value="P:signal complex assembly"/>
    <property type="evidence" value="ECO:0007669"/>
    <property type="project" value="InterPro"/>
</dbReference>
<feature type="coiled-coil region" evidence="9">
    <location>
        <begin position="557"/>
        <end position="588"/>
    </location>
</feature>
<dbReference type="GO" id="GO:0004713">
    <property type="term" value="F:protein tyrosine kinase activity"/>
    <property type="evidence" value="ECO:0007669"/>
    <property type="project" value="InterPro"/>
</dbReference>
<dbReference type="Gene3D" id="1.20.120.330">
    <property type="entry name" value="Nucleotidyltransferases domain 2"/>
    <property type="match status" value="1"/>
</dbReference>
<feature type="compositionally biased region" description="Low complexity" evidence="10">
    <location>
        <begin position="788"/>
        <end position="803"/>
    </location>
</feature>
<proteinExistence type="predicted"/>
<dbReference type="SUPFAM" id="SSF50729">
    <property type="entry name" value="PH domain-like"/>
    <property type="match status" value="1"/>
</dbReference>
<dbReference type="InterPro" id="IPR011993">
    <property type="entry name" value="PH-like_dom_sf"/>
</dbReference>
<dbReference type="SMART" id="SM00295">
    <property type="entry name" value="B41"/>
    <property type="match status" value="1"/>
</dbReference>
<evidence type="ECO:0000256" key="3">
    <source>
        <dbReference type="ARBA" id="ARBA00022553"/>
    </source>
</evidence>
<dbReference type="SUPFAM" id="SSF54236">
    <property type="entry name" value="Ubiquitin-like"/>
    <property type="match status" value="1"/>
</dbReference>
<accession>A0A7R9BPT5</accession>
<evidence type="ECO:0000256" key="2">
    <source>
        <dbReference type="ARBA" id="ARBA00022475"/>
    </source>
</evidence>
<dbReference type="GO" id="GO:0005925">
    <property type="term" value="C:focal adhesion"/>
    <property type="evidence" value="ECO:0007669"/>
    <property type="project" value="InterPro"/>
</dbReference>
<keyword evidence="9" id="KW-0175">Coiled coil</keyword>
<dbReference type="SUPFAM" id="SSF47031">
    <property type="entry name" value="Second domain of FERM"/>
    <property type="match status" value="1"/>
</dbReference>
<dbReference type="Gene3D" id="2.30.29.30">
    <property type="entry name" value="Pleckstrin-homology domain (PH domain)/Phosphotyrosine-binding domain (PTB)"/>
    <property type="match status" value="1"/>
</dbReference>
<organism evidence="12">
    <name type="scientific">Notodromas monacha</name>
    <dbReference type="NCBI Taxonomy" id="399045"/>
    <lineage>
        <taxon>Eukaryota</taxon>
        <taxon>Metazoa</taxon>
        <taxon>Ecdysozoa</taxon>
        <taxon>Arthropoda</taxon>
        <taxon>Crustacea</taxon>
        <taxon>Oligostraca</taxon>
        <taxon>Ostracoda</taxon>
        <taxon>Podocopa</taxon>
        <taxon>Podocopida</taxon>
        <taxon>Cypridocopina</taxon>
        <taxon>Cypridoidea</taxon>
        <taxon>Cyprididae</taxon>
        <taxon>Notodromas</taxon>
    </lineage>
</organism>
<dbReference type="InterPro" id="IPR036137">
    <property type="entry name" value="Focal_adhe_kin_target_dom_sf"/>
</dbReference>
<dbReference type="InterPro" id="IPR014352">
    <property type="entry name" value="FERM/acyl-CoA-bd_prot_sf"/>
</dbReference>
<reference evidence="12" key="1">
    <citation type="submission" date="2020-11" db="EMBL/GenBank/DDBJ databases">
        <authorList>
            <person name="Tran Van P."/>
        </authorList>
    </citation>
    <scope>NUCLEOTIDE SEQUENCE</scope>
</reference>
<dbReference type="InterPro" id="IPR019748">
    <property type="entry name" value="FERM_central"/>
</dbReference>
<dbReference type="InterPro" id="IPR000299">
    <property type="entry name" value="FERM_domain"/>
</dbReference>
<evidence type="ECO:0000256" key="4">
    <source>
        <dbReference type="ARBA" id="ARBA00022679"/>
    </source>
</evidence>
<dbReference type="PROSITE" id="PS50057">
    <property type="entry name" value="FERM_3"/>
    <property type="match status" value="1"/>
</dbReference>
<feature type="domain" description="FERM" evidence="11">
    <location>
        <begin position="62"/>
        <end position="372"/>
    </location>
</feature>
<dbReference type="GO" id="GO:0005886">
    <property type="term" value="C:plasma membrane"/>
    <property type="evidence" value="ECO:0007669"/>
    <property type="project" value="UniProtKB-SubCell"/>
</dbReference>
<evidence type="ECO:0000256" key="6">
    <source>
        <dbReference type="ARBA" id="ARBA00022777"/>
    </source>
</evidence>
<dbReference type="PANTHER" id="PTHR46221:SF9">
    <property type="entry name" value="NON-SPECIFIC PROTEIN-TYROSINE KINASE"/>
    <property type="match status" value="1"/>
</dbReference>
<dbReference type="InterPro" id="IPR041390">
    <property type="entry name" value="FADK_N"/>
</dbReference>
<keyword evidence="13" id="KW-1185">Reference proteome</keyword>
<name>A0A7R9BPT5_9CRUS</name>
<dbReference type="GO" id="GO:0048731">
    <property type="term" value="P:system development"/>
    <property type="evidence" value="ECO:0007669"/>
    <property type="project" value="UniProtKB-ARBA"/>
</dbReference>
<keyword evidence="5" id="KW-0547">Nucleotide-binding</keyword>
<feature type="region of interest" description="Disordered" evidence="10">
    <location>
        <begin position="446"/>
        <end position="479"/>
    </location>
</feature>
<dbReference type="EMBL" id="OA883268">
    <property type="protein sequence ID" value="CAD7278444.1"/>
    <property type="molecule type" value="Genomic_DNA"/>
</dbReference>
<dbReference type="Gene3D" id="3.10.20.90">
    <property type="entry name" value="Phosphatidylinositol 3-kinase Catalytic Subunit, Chain A, domain 1"/>
    <property type="match status" value="1"/>
</dbReference>
<evidence type="ECO:0000256" key="1">
    <source>
        <dbReference type="ARBA" id="ARBA00004236"/>
    </source>
</evidence>
<dbReference type="InterPro" id="IPR005189">
    <property type="entry name" value="Focal_adhesion_kin_target_dom"/>
</dbReference>
<keyword evidence="7" id="KW-0067">ATP-binding</keyword>
<dbReference type="Proteomes" id="UP000678499">
    <property type="component" value="Unassembled WGS sequence"/>
</dbReference>
<dbReference type="Pfam" id="PF21477">
    <property type="entry name" value="FERM_C_FAK1"/>
    <property type="match status" value="1"/>
</dbReference>
<dbReference type="GO" id="GO:0009887">
    <property type="term" value="P:animal organ morphogenesis"/>
    <property type="evidence" value="ECO:0007669"/>
    <property type="project" value="UniProtKB-ARBA"/>
</dbReference>
<dbReference type="InterPro" id="IPR049385">
    <property type="entry name" value="FAK1-like_FERM_C"/>
</dbReference>
<keyword evidence="2" id="KW-1003">Cell membrane</keyword>
<evidence type="ECO:0000256" key="10">
    <source>
        <dbReference type="SAM" id="MobiDB-lite"/>
    </source>
</evidence>
<keyword evidence="6" id="KW-0418">Kinase</keyword>
<dbReference type="Pfam" id="PF00373">
    <property type="entry name" value="FERM_M"/>
    <property type="match status" value="1"/>
</dbReference>
<protein>
    <recommendedName>
        <fullName evidence="11">FERM domain-containing protein</fullName>
    </recommendedName>
</protein>
<dbReference type="PANTHER" id="PTHR46221">
    <property type="entry name" value="FERM AND PDZ DOMAIN-CONTAINING PROTEIN FAMILY MEMBER"/>
    <property type="match status" value="1"/>
</dbReference>
<dbReference type="Gene3D" id="1.20.5.540">
    <property type="entry name" value="Single helix bin"/>
    <property type="match status" value="1"/>
</dbReference>
<sequence>MEGTRILAGRLAEAMPFLRRSEPNSTEKLSDITYYRALRDPGPPINPICDNRASHVEHPKKSMVHVHLQKPQDIKCLQYSESTEVKDLLQLLSSRVSCHLGGCLRYHALCLVHVPSGKRYWLHRNLTMRQVHKKYMSRHPREEWKFFLRVRYFPRYFEDMAADDSTALLYLQEQLKEQFFEDEREDFDFAVAIRLACLEMRKMYNDMHSFALEKKSNFDNIHLEKLIPRSVLNRTKTKLLRKHIQQIFRLYSEYDCDRCALEFLKELVLCKNFRDESFNCDIGSRPAIPAEIVVGPEIGIAYRRTSSEHPCRVAHLHEIVSIRVAELQSARFQVHLSRVDGEPVILTFNYPEDAESLADLVDGYHRLLKNTEASIWLSSNERKILLTGDPGKQRGLRDSYQPLFGDWDSSLGYGSTAELIDDDGDYSMPAGITKIVFKEGHMLSPEAKQSVLDPVPSRRTSETSDEPPTKPPKPGSSTYLIARTPEVLTELMRENSSRLSQAIYDAPATPFNTVMLDSPPGFWLRNTNSRDAPTRGFALSDASGSRWFSSSGAITDETQLQLEKVRLESRLKKQMEESQNDNEWLAEKETTLEKCAGVPVRRSRGSTASDDREEMGKPLATSNIVVKVLEPSPTAELDRQNDDVYSGTINVVKAVMRLNKGVQHDKLEMPRDYVLDVGKNLRDLLGAVDAFVDQLQGSTAKEIKMAQTLLGEDMKKLVSALTLVEKYGNTTLEQEYVRSMISSAHVLAVDVKNLQDAVDNERLKVNASEFPNAQKQAEVSEATGIRLTRSAQPSPTSSRSSTVSKRDRAGSIASSVGSEKACDSVADFAEAFSKEFGEMSIAKGSDYDAPPGTPPFPS</sequence>
<evidence type="ECO:0000256" key="7">
    <source>
        <dbReference type="ARBA" id="ARBA00022840"/>
    </source>
</evidence>
<dbReference type="Pfam" id="PF03623">
    <property type="entry name" value="Focal_AT"/>
    <property type="match status" value="1"/>
</dbReference>
<dbReference type="InterPro" id="IPR019749">
    <property type="entry name" value="Band_41_domain"/>
</dbReference>
<dbReference type="Gene3D" id="1.20.80.10">
    <property type="match status" value="1"/>
</dbReference>
<keyword evidence="8" id="KW-0472">Membrane</keyword>
<dbReference type="Pfam" id="PF18038">
    <property type="entry name" value="FERM_N_2"/>
    <property type="match status" value="1"/>
</dbReference>
<keyword evidence="4" id="KW-0808">Transferase</keyword>
<dbReference type="AlphaFoldDB" id="A0A7R9BPT5"/>
<evidence type="ECO:0000256" key="5">
    <source>
        <dbReference type="ARBA" id="ARBA00022741"/>
    </source>
</evidence>
<gene>
    <name evidence="12" type="ORF">NMOB1V02_LOCUS6147</name>
</gene>
<evidence type="ECO:0000256" key="8">
    <source>
        <dbReference type="ARBA" id="ARBA00023136"/>
    </source>
</evidence>
<evidence type="ECO:0000313" key="12">
    <source>
        <dbReference type="EMBL" id="CAD7278444.1"/>
    </source>
</evidence>
<keyword evidence="3" id="KW-0597">Phosphoprotein</keyword>
<dbReference type="InterPro" id="IPR029071">
    <property type="entry name" value="Ubiquitin-like_domsf"/>
</dbReference>
<evidence type="ECO:0000256" key="9">
    <source>
        <dbReference type="SAM" id="Coils"/>
    </source>
</evidence>
<evidence type="ECO:0000313" key="13">
    <source>
        <dbReference type="Proteomes" id="UP000678499"/>
    </source>
</evidence>
<dbReference type="EMBL" id="CAJPEX010001231">
    <property type="protein sequence ID" value="CAG0918596.1"/>
    <property type="molecule type" value="Genomic_DNA"/>
</dbReference>
<dbReference type="InterPro" id="IPR035963">
    <property type="entry name" value="FERM_2"/>
</dbReference>
<dbReference type="SUPFAM" id="SSF68993">
    <property type="entry name" value="FAT domain of focal adhesion kinase"/>
    <property type="match status" value="1"/>
</dbReference>
<comment type="subcellular location">
    <subcellularLocation>
        <location evidence="1">Cell membrane</location>
    </subcellularLocation>
</comment>
<evidence type="ECO:0000259" key="11">
    <source>
        <dbReference type="PROSITE" id="PS50057"/>
    </source>
</evidence>
<dbReference type="OrthoDB" id="9976756at2759"/>